<feature type="active site" description="Charge relay system" evidence="4">
    <location>
        <position position="65"/>
    </location>
</feature>
<protein>
    <submittedName>
        <fullName evidence="6">6-carboxytetrahydropterin synthase QueD</fullName>
    </submittedName>
</protein>
<keyword evidence="2 5" id="KW-0862">Zinc</keyword>
<dbReference type="InterPro" id="IPR038418">
    <property type="entry name" value="6-PTP_synth/QueD_sf"/>
</dbReference>
<sequence>MKFVVGVKDSFSAAHSIPGHKKCGKIHGHNFEVSVEVEGELKNGMVIDFFELKNFLKEILEKLDHSILNEKIENPTSENIALYVFQELKSRGLNVVRVKVAENADKWAEIRV</sequence>
<comment type="cofactor">
    <cofactor evidence="5">
        <name>Zn(2+)</name>
        <dbReference type="ChEBI" id="CHEBI:29105"/>
    </cofactor>
    <text evidence="5">Binds 1 zinc ion per subunit.</text>
</comment>
<name>A0A7J2TJI6_ARCFL</name>
<dbReference type="SUPFAM" id="SSF55620">
    <property type="entry name" value="Tetrahydrobiopterin biosynthesis enzymes-like"/>
    <property type="match status" value="1"/>
</dbReference>
<keyword evidence="1 5" id="KW-0479">Metal-binding</keyword>
<organism evidence="6">
    <name type="scientific">Archaeoglobus fulgidus</name>
    <dbReference type="NCBI Taxonomy" id="2234"/>
    <lineage>
        <taxon>Archaea</taxon>
        <taxon>Methanobacteriati</taxon>
        <taxon>Methanobacteriota</taxon>
        <taxon>Archaeoglobi</taxon>
        <taxon>Archaeoglobales</taxon>
        <taxon>Archaeoglobaceae</taxon>
        <taxon>Archaeoglobus</taxon>
    </lineage>
</organism>
<dbReference type="PANTHER" id="PTHR12589:SF7">
    <property type="entry name" value="6-PYRUVOYL TETRAHYDROBIOPTERIN SYNTHASE"/>
    <property type="match status" value="1"/>
</dbReference>
<evidence type="ECO:0000256" key="5">
    <source>
        <dbReference type="PIRSR" id="PIRSR006113-2"/>
    </source>
</evidence>
<evidence type="ECO:0000256" key="1">
    <source>
        <dbReference type="ARBA" id="ARBA00022723"/>
    </source>
</evidence>
<dbReference type="EMBL" id="DSLA01000081">
    <property type="protein sequence ID" value="HEH35538.1"/>
    <property type="molecule type" value="Genomic_DNA"/>
</dbReference>
<feature type="active site" description="Proton acceptor" evidence="4">
    <location>
        <position position="23"/>
    </location>
</feature>
<evidence type="ECO:0000313" key="6">
    <source>
        <dbReference type="EMBL" id="HEH35538.1"/>
    </source>
</evidence>
<evidence type="ECO:0000256" key="4">
    <source>
        <dbReference type="PIRSR" id="PIRSR006113-1"/>
    </source>
</evidence>
<dbReference type="GO" id="GO:0016829">
    <property type="term" value="F:lyase activity"/>
    <property type="evidence" value="ECO:0007669"/>
    <property type="project" value="UniProtKB-KW"/>
</dbReference>
<accession>A0A7J2TJI6</accession>
<feature type="binding site" evidence="5">
    <location>
        <position position="15"/>
    </location>
    <ligand>
        <name>Zn(2+)</name>
        <dbReference type="ChEBI" id="CHEBI:29105"/>
    </ligand>
</feature>
<dbReference type="Gene3D" id="3.30.479.10">
    <property type="entry name" value="6-pyruvoyl tetrahydropterin synthase/QueD"/>
    <property type="match status" value="1"/>
</dbReference>
<evidence type="ECO:0000256" key="2">
    <source>
        <dbReference type="ARBA" id="ARBA00022833"/>
    </source>
</evidence>
<proteinExistence type="predicted"/>
<dbReference type="NCBIfam" id="TIGR03367">
    <property type="entry name" value="queuosine_QueD"/>
    <property type="match status" value="1"/>
</dbReference>
<keyword evidence="3" id="KW-0456">Lyase</keyword>
<feature type="active site" description="Charge relay system" evidence="4">
    <location>
        <position position="102"/>
    </location>
</feature>
<dbReference type="Pfam" id="PF01242">
    <property type="entry name" value="PTPS"/>
    <property type="match status" value="1"/>
</dbReference>
<comment type="caution">
    <text evidence="6">The sequence shown here is derived from an EMBL/GenBank/DDBJ whole genome shotgun (WGS) entry which is preliminary data.</text>
</comment>
<dbReference type="PIRSF" id="PIRSF006113">
    <property type="entry name" value="PTP_synth"/>
    <property type="match status" value="1"/>
</dbReference>
<dbReference type="AlphaFoldDB" id="A0A7J2TJI6"/>
<dbReference type="PANTHER" id="PTHR12589">
    <property type="entry name" value="PYRUVOYL TETRAHYDROBIOPTERIN SYNTHASE"/>
    <property type="match status" value="1"/>
</dbReference>
<gene>
    <name evidence="6" type="primary">queD</name>
    <name evidence="6" type="ORF">ENP88_05200</name>
</gene>
<feature type="binding site" evidence="5">
    <location>
        <position position="27"/>
    </location>
    <ligand>
        <name>Zn(2+)</name>
        <dbReference type="ChEBI" id="CHEBI:29105"/>
    </ligand>
</feature>
<dbReference type="GO" id="GO:0046872">
    <property type="term" value="F:metal ion binding"/>
    <property type="evidence" value="ECO:0007669"/>
    <property type="project" value="UniProtKB-KW"/>
</dbReference>
<evidence type="ECO:0000256" key="3">
    <source>
        <dbReference type="ARBA" id="ARBA00023239"/>
    </source>
</evidence>
<feature type="binding site" evidence="5">
    <location>
        <position position="29"/>
    </location>
    <ligand>
        <name>Zn(2+)</name>
        <dbReference type="ChEBI" id="CHEBI:29105"/>
    </ligand>
</feature>
<reference evidence="6" key="1">
    <citation type="journal article" date="2020" name="mSystems">
        <title>Genome- and Community-Level Interaction Insights into Carbon Utilization and Element Cycling Functions of Hydrothermarchaeota in Hydrothermal Sediment.</title>
        <authorList>
            <person name="Zhou Z."/>
            <person name="Liu Y."/>
            <person name="Xu W."/>
            <person name="Pan J."/>
            <person name="Luo Z.H."/>
            <person name="Li M."/>
        </authorList>
    </citation>
    <scope>NUCLEOTIDE SEQUENCE [LARGE SCALE GENOMIC DNA]</scope>
    <source>
        <strain evidence="6">SpSt-26</strain>
    </source>
</reference>
<dbReference type="InterPro" id="IPR007115">
    <property type="entry name" value="6-PTP_synth/QueD"/>
</dbReference>